<dbReference type="SUPFAM" id="SSF56112">
    <property type="entry name" value="Protein kinase-like (PK-like)"/>
    <property type="match status" value="1"/>
</dbReference>
<dbReference type="PANTHER" id="PTHR48005:SF44">
    <property type="entry name" value="MDIS1-INTERACTING RECEPTOR LIKE KINASE 2-LIKE ISOFORM X1"/>
    <property type="match status" value="1"/>
</dbReference>
<keyword evidence="6" id="KW-0808">Transferase</keyword>
<evidence type="ECO:0000256" key="17">
    <source>
        <dbReference type="ARBA" id="ARBA00047899"/>
    </source>
</evidence>
<name>A0A5E4EKU4_PRUDU</name>
<dbReference type="EMBL" id="CABIKO010000016">
    <property type="protein sequence ID" value="VVA16002.1"/>
    <property type="molecule type" value="Genomic_DNA"/>
</dbReference>
<evidence type="ECO:0000256" key="13">
    <source>
        <dbReference type="ARBA" id="ARBA00022989"/>
    </source>
</evidence>
<evidence type="ECO:0000313" key="23">
    <source>
        <dbReference type="Proteomes" id="UP000327085"/>
    </source>
</evidence>
<dbReference type="PANTHER" id="PTHR48005">
    <property type="entry name" value="LEUCINE RICH REPEAT KINASE 2"/>
    <property type="match status" value="1"/>
</dbReference>
<dbReference type="PROSITE" id="PS00109">
    <property type="entry name" value="PROTEIN_KINASE_TYR"/>
    <property type="match status" value="1"/>
</dbReference>
<keyword evidence="5" id="KW-0433">Leucine-rich repeat</keyword>
<keyword evidence="4" id="KW-0597">Phosphoprotein</keyword>
<organism evidence="22 23">
    <name type="scientific">Prunus dulcis</name>
    <name type="common">Almond</name>
    <name type="synonym">Amygdalus dulcis</name>
    <dbReference type="NCBI Taxonomy" id="3755"/>
    <lineage>
        <taxon>Eukaryota</taxon>
        <taxon>Viridiplantae</taxon>
        <taxon>Streptophyta</taxon>
        <taxon>Embryophyta</taxon>
        <taxon>Tracheophyta</taxon>
        <taxon>Spermatophyta</taxon>
        <taxon>Magnoliopsida</taxon>
        <taxon>eudicotyledons</taxon>
        <taxon>Gunneridae</taxon>
        <taxon>Pentapetalae</taxon>
        <taxon>rosids</taxon>
        <taxon>fabids</taxon>
        <taxon>Rosales</taxon>
        <taxon>Rosaceae</taxon>
        <taxon>Amygdaloideae</taxon>
        <taxon>Amygdaleae</taxon>
        <taxon>Prunus</taxon>
    </lineage>
</organism>
<evidence type="ECO:0000256" key="18">
    <source>
        <dbReference type="ARBA" id="ARBA00048679"/>
    </source>
</evidence>
<evidence type="ECO:0000256" key="3">
    <source>
        <dbReference type="ARBA" id="ARBA00022527"/>
    </source>
</evidence>
<protein>
    <recommendedName>
        <fullName evidence="2">non-specific serine/threonine protein kinase</fullName>
        <ecNumber evidence="2">2.7.11.1</ecNumber>
    </recommendedName>
</protein>
<dbReference type="PROSITE" id="PS00107">
    <property type="entry name" value="PROTEIN_KINASE_ATP"/>
    <property type="match status" value="1"/>
</dbReference>
<reference evidence="23" key="1">
    <citation type="journal article" date="2020" name="Plant J.">
        <title>Transposons played a major role in the diversification between the closely related almond and peach genomes: results from the almond genome sequence.</title>
        <authorList>
            <person name="Alioto T."/>
            <person name="Alexiou K.G."/>
            <person name="Bardil A."/>
            <person name="Barteri F."/>
            <person name="Castanera R."/>
            <person name="Cruz F."/>
            <person name="Dhingra A."/>
            <person name="Duval H."/>
            <person name="Fernandez I Marti A."/>
            <person name="Frias L."/>
            <person name="Galan B."/>
            <person name="Garcia J.L."/>
            <person name="Howad W."/>
            <person name="Gomez-Garrido J."/>
            <person name="Gut M."/>
            <person name="Julca I."/>
            <person name="Morata J."/>
            <person name="Puigdomenech P."/>
            <person name="Ribeca P."/>
            <person name="Rubio Cabetas M.J."/>
            <person name="Vlasova A."/>
            <person name="Wirthensohn M."/>
            <person name="Garcia-Mas J."/>
            <person name="Gabaldon T."/>
            <person name="Casacuberta J.M."/>
            <person name="Arus P."/>
        </authorList>
    </citation>
    <scope>NUCLEOTIDE SEQUENCE [LARGE SCALE GENOMIC DNA]</scope>
    <source>
        <strain evidence="23">cv. Texas</strain>
    </source>
</reference>
<sequence length="353" mass="40220">MIRDLQGVTECNPSVRNSKTSKDNYNILTTVLLSFFGFLVVANSIVLSLMFRKKSKKPDELKISQNFEKLESMILQEEVKFTFGEVVKAIEDFHEKYCIGKGGFGRVYKAELQSGQVIAVKRLNMSGSNDIPAINPQSFKNEIRTLTNIRHQNIIRLHGFCSRWCRIFLLYELKVVKGLAHSLSYLHNDCSPPIVHPDVTVNNVLLESDFEHWLSDFGTARLLSTNSSDWTHIAGSFGYMAPELALTMRVTDKCDVYSFGVVALEIMMGRQPGDMLESKLTESSKPMKDNAELLLKDVLDQRLEAPTNELAKAVVLVMSLALLCIRTHPILDLRWFMWHKNYQLIPYLAFLIH</sequence>
<feature type="transmembrane region" description="Helical" evidence="20">
    <location>
        <begin position="27"/>
        <end position="51"/>
    </location>
</feature>
<dbReference type="Pfam" id="PF00069">
    <property type="entry name" value="Pkinase"/>
    <property type="match status" value="2"/>
</dbReference>
<keyword evidence="10 19" id="KW-0547">Nucleotide-binding</keyword>
<evidence type="ECO:0000256" key="15">
    <source>
        <dbReference type="ARBA" id="ARBA00023170"/>
    </source>
</evidence>
<dbReference type="Gene3D" id="3.30.200.20">
    <property type="entry name" value="Phosphorylase Kinase, domain 1"/>
    <property type="match status" value="1"/>
</dbReference>
<evidence type="ECO:0000313" key="22">
    <source>
        <dbReference type="EMBL" id="VVA16002.1"/>
    </source>
</evidence>
<keyword evidence="14 20" id="KW-0472">Membrane</keyword>
<comment type="subcellular location">
    <subcellularLocation>
        <location evidence="1">Membrane</location>
        <topology evidence="1">Single-pass type I membrane protein</topology>
    </subcellularLocation>
</comment>
<keyword evidence="8" id="KW-0732">Signal</keyword>
<accession>A0A5E4EKU4</accession>
<keyword evidence="11" id="KW-0418">Kinase</keyword>
<evidence type="ECO:0000256" key="4">
    <source>
        <dbReference type="ARBA" id="ARBA00022553"/>
    </source>
</evidence>
<evidence type="ECO:0000256" key="1">
    <source>
        <dbReference type="ARBA" id="ARBA00004479"/>
    </source>
</evidence>
<evidence type="ECO:0000256" key="9">
    <source>
        <dbReference type="ARBA" id="ARBA00022737"/>
    </source>
</evidence>
<dbReference type="EC" id="2.7.11.1" evidence="2"/>
<keyword evidence="3" id="KW-0723">Serine/threonine-protein kinase</keyword>
<keyword evidence="16" id="KW-0325">Glycoprotein</keyword>
<keyword evidence="13 20" id="KW-1133">Transmembrane helix</keyword>
<feature type="binding site" evidence="19">
    <location>
        <position position="121"/>
    </location>
    <ligand>
        <name>ATP</name>
        <dbReference type="ChEBI" id="CHEBI:30616"/>
    </ligand>
</feature>
<evidence type="ECO:0000256" key="11">
    <source>
        <dbReference type="ARBA" id="ARBA00022777"/>
    </source>
</evidence>
<dbReference type="Gene3D" id="1.10.510.10">
    <property type="entry name" value="Transferase(Phosphotransferase) domain 1"/>
    <property type="match status" value="1"/>
</dbReference>
<evidence type="ECO:0000256" key="6">
    <source>
        <dbReference type="ARBA" id="ARBA00022679"/>
    </source>
</evidence>
<dbReference type="InterPro" id="IPR017441">
    <property type="entry name" value="Protein_kinase_ATP_BS"/>
</dbReference>
<evidence type="ECO:0000256" key="12">
    <source>
        <dbReference type="ARBA" id="ARBA00022840"/>
    </source>
</evidence>
<dbReference type="InParanoid" id="A0A5E4EKU4"/>
<comment type="catalytic activity">
    <reaction evidence="18">
        <text>L-seryl-[protein] + ATP = O-phospho-L-seryl-[protein] + ADP + H(+)</text>
        <dbReference type="Rhea" id="RHEA:17989"/>
        <dbReference type="Rhea" id="RHEA-COMP:9863"/>
        <dbReference type="Rhea" id="RHEA-COMP:11604"/>
        <dbReference type="ChEBI" id="CHEBI:15378"/>
        <dbReference type="ChEBI" id="CHEBI:29999"/>
        <dbReference type="ChEBI" id="CHEBI:30616"/>
        <dbReference type="ChEBI" id="CHEBI:83421"/>
        <dbReference type="ChEBI" id="CHEBI:456216"/>
        <dbReference type="EC" id="2.7.11.1"/>
    </reaction>
</comment>
<evidence type="ECO:0000256" key="20">
    <source>
        <dbReference type="SAM" id="Phobius"/>
    </source>
</evidence>
<evidence type="ECO:0000256" key="7">
    <source>
        <dbReference type="ARBA" id="ARBA00022692"/>
    </source>
</evidence>
<keyword evidence="9" id="KW-0677">Repeat</keyword>
<dbReference type="Proteomes" id="UP000327085">
    <property type="component" value="Chromosome 8"/>
</dbReference>
<evidence type="ECO:0000256" key="2">
    <source>
        <dbReference type="ARBA" id="ARBA00012513"/>
    </source>
</evidence>
<dbReference type="GO" id="GO:0004674">
    <property type="term" value="F:protein serine/threonine kinase activity"/>
    <property type="evidence" value="ECO:0007669"/>
    <property type="project" value="UniProtKB-KW"/>
</dbReference>
<keyword evidence="12 19" id="KW-0067">ATP-binding</keyword>
<evidence type="ECO:0000256" key="14">
    <source>
        <dbReference type="ARBA" id="ARBA00023136"/>
    </source>
</evidence>
<evidence type="ECO:0000256" key="10">
    <source>
        <dbReference type="ARBA" id="ARBA00022741"/>
    </source>
</evidence>
<dbReference type="FunFam" id="3.30.200.20:FF:000309">
    <property type="entry name" value="Leucine-rich repeat receptor protein kinase MSP1"/>
    <property type="match status" value="1"/>
</dbReference>
<evidence type="ECO:0000256" key="5">
    <source>
        <dbReference type="ARBA" id="ARBA00022614"/>
    </source>
</evidence>
<dbReference type="Gramene" id="VVA16002">
    <property type="protein sequence ID" value="VVA16002"/>
    <property type="gene ID" value="Prudul26B010895"/>
</dbReference>
<keyword evidence="7 20" id="KW-0812">Transmembrane</keyword>
<dbReference type="OMA" id="WTHIAGS"/>
<evidence type="ECO:0000256" key="19">
    <source>
        <dbReference type="PROSITE-ProRule" id="PRU10141"/>
    </source>
</evidence>
<evidence type="ECO:0000256" key="16">
    <source>
        <dbReference type="ARBA" id="ARBA00023180"/>
    </source>
</evidence>
<gene>
    <name evidence="22" type="ORF">ALMOND_2B010895</name>
</gene>
<dbReference type="InterPro" id="IPR051420">
    <property type="entry name" value="Ser_Thr_Kinases_DiverseReg"/>
</dbReference>
<dbReference type="InterPro" id="IPR000719">
    <property type="entry name" value="Prot_kinase_dom"/>
</dbReference>
<keyword evidence="15 22" id="KW-0675">Receptor</keyword>
<dbReference type="GO" id="GO:0016020">
    <property type="term" value="C:membrane"/>
    <property type="evidence" value="ECO:0007669"/>
    <property type="project" value="UniProtKB-SubCell"/>
</dbReference>
<proteinExistence type="predicted"/>
<evidence type="ECO:0000259" key="21">
    <source>
        <dbReference type="PROSITE" id="PS50011"/>
    </source>
</evidence>
<evidence type="ECO:0000256" key="8">
    <source>
        <dbReference type="ARBA" id="ARBA00022729"/>
    </source>
</evidence>
<comment type="catalytic activity">
    <reaction evidence="17">
        <text>L-threonyl-[protein] + ATP = O-phospho-L-threonyl-[protein] + ADP + H(+)</text>
        <dbReference type="Rhea" id="RHEA:46608"/>
        <dbReference type="Rhea" id="RHEA-COMP:11060"/>
        <dbReference type="Rhea" id="RHEA-COMP:11605"/>
        <dbReference type="ChEBI" id="CHEBI:15378"/>
        <dbReference type="ChEBI" id="CHEBI:30013"/>
        <dbReference type="ChEBI" id="CHEBI:30616"/>
        <dbReference type="ChEBI" id="CHEBI:61977"/>
        <dbReference type="ChEBI" id="CHEBI:456216"/>
        <dbReference type="EC" id="2.7.11.1"/>
    </reaction>
</comment>
<dbReference type="InterPro" id="IPR011009">
    <property type="entry name" value="Kinase-like_dom_sf"/>
</dbReference>
<feature type="domain" description="Protein kinase" evidence="21">
    <location>
        <begin position="93"/>
        <end position="331"/>
    </location>
</feature>
<dbReference type="GO" id="GO:0005524">
    <property type="term" value="F:ATP binding"/>
    <property type="evidence" value="ECO:0007669"/>
    <property type="project" value="UniProtKB-UniRule"/>
</dbReference>
<dbReference type="PROSITE" id="PS50011">
    <property type="entry name" value="PROTEIN_KINASE_DOM"/>
    <property type="match status" value="1"/>
</dbReference>
<dbReference type="AlphaFoldDB" id="A0A5E4EKU4"/>
<dbReference type="InterPro" id="IPR008266">
    <property type="entry name" value="Tyr_kinase_AS"/>
</dbReference>